<sequence length="216" mass="23884">MSLPKLLPLANPHPLAPVDTLSAAAIQSAWARPTEPDQSLTITTEWTSHTDLGMPSIEGLLSYLANIWVPRIILFVLPPCIIIGFIITFPKHAFTALGISMLGLWSFTNYTVRVPLLRGNTGVSSIMAVHGHYFCYCLLYGIVIYGVDDSWIDYAAKALGLLAVLPLAVLFLWSVDTRRWDHVHPYSDVVLCVMFPVLPLLTSYFPSNTDSPSEKV</sequence>
<keyword evidence="1" id="KW-0812">Transmembrane</keyword>
<comment type="caution">
    <text evidence="2">The sequence shown here is derived from an EMBL/GenBank/DDBJ whole genome shotgun (WGS) entry which is preliminary data.</text>
</comment>
<organism evidence="2 3">
    <name type="scientific">Rhizopogon vesiculosus</name>
    <dbReference type="NCBI Taxonomy" id="180088"/>
    <lineage>
        <taxon>Eukaryota</taxon>
        <taxon>Fungi</taxon>
        <taxon>Dikarya</taxon>
        <taxon>Basidiomycota</taxon>
        <taxon>Agaricomycotina</taxon>
        <taxon>Agaricomycetes</taxon>
        <taxon>Agaricomycetidae</taxon>
        <taxon>Boletales</taxon>
        <taxon>Suillineae</taxon>
        <taxon>Rhizopogonaceae</taxon>
        <taxon>Rhizopogon</taxon>
    </lineage>
</organism>
<protein>
    <submittedName>
        <fullName evidence="2">Uncharacterized protein</fullName>
    </submittedName>
</protein>
<reference evidence="2 3" key="1">
    <citation type="submission" date="2016-03" db="EMBL/GenBank/DDBJ databases">
        <title>Comparative genomics of the ectomycorrhizal sister species Rhizopogon vinicolor and Rhizopogon vesiculosus (Basidiomycota: Boletales) reveals a divergence of the mating type B locus.</title>
        <authorList>
            <person name="Mujic A.B."/>
            <person name="Kuo A."/>
            <person name="Tritt A."/>
            <person name="Lipzen A."/>
            <person name="Chen C."/>
            <person name="Johnson J."/>
            <person name="Sharma A."/>
            <person name="Barry K."/>
            <person name="Grigoriev I.V."/>
            <person name="Spatafora J.W."/>
        </authorList>
    </citation>
    <scope>NUCLEOTIDE SEQUENCE [LARGE SCALE GENOMIC DNA]</scope>
    <source>
        <strain evidence="2 3">AM-OR11-056</strain>
    </source>
</reference>
<evidence type="ECO:0000313" key="3">
    <source>
        <dbReference type="Proteomes" id="UP000183567"/>
    </source>
</evidence>
<evidence type="ECO:0000256" key="1">
    <source>
        <dbReference type="SAM" id="Phobius"/>
    </source>
</evidence>
<keyword evidence="1" id="KW-0472">Membrane</keyword>
<keyword evidence="3" id="KW-1185">Reference proteome</keyword>
<proteinExistence type="predicted"/>
<dbReference type="EMBL" id="LVVM01000172">
    <property type="protein sequence ID" value="OJA21372.1"/>
    <property type="molecule type" value="Genomic_DNA"/>
</dbReference>
<dbReference type="OrthoDB" id="2666259at2759"/>
<accession>A0A1J8RBV6</accession>
<feature type="transmembrane region" description="Helical" evidence="1">
    <location>
        <begin position="93"/>
        <end position="112"/>
    </location>
</feature>
<feature type="transmembrane region" description="Helical" evidence="1">
    <location>
        <begin position="124"/>
        <end position="145"/>
    </location>
</feature>
<keyword evidence="1" id="KW-1133">Transmembrane helix</keyword>
<feature type="transmembrane region" description="Helical" evidence="1">
    <location>
        <begin position="63"/>
        <end position="87"/>
    </location>
</feature>
<feature type="transmembrane region" description="Helical" evidence="1">
    <location>
        <begin position="185"/>
        <end position="205"/>
    </location>
</feature>
<dbReference type="Proteomes" id="UP000183567">
    <property type="component" value="Unassembled WGS sequence"/>
</dbReference>
<gene>
    <name evidence="2" type="ORF">AZE42_07304</name>
</gene>
<feature type="transmembrane region" description="Helical" evidence="1">
    <location>
        <begin position="151"/>
        <end position="173"/>
    </location>
</feature>
<dbReference type="AlphaFoldDB" id="A0A1J8RBV6"/>
<name>A0A1J8RBV6_9AGAM</name>
<evidence type="ECO:0000313" key="2">
    <source>
        <dbReference type="EMBL" id="OJA21372.1"/>
    </source>
</evidence>